<evidence type="ECO:0000313" key="3">
    <source>
        <dbReference type="Proteomes" id="UP000186922"/>
    </source>
</evidence>
<evidence type="ECO:0000256" key="1">
    <source>
        <dbReference type="SAM" id="MobiDB-lite"/>
    </source>
</evidence>
<comment type="caution">
    <text evidence="2">The sequence shown here is derived from an EMBL/GenBank/DDBJ whole genome shotgun (WGS) entry which is preliminary data.</text>
</comment>
<reference evidence="2 3" key="1">
    <citation type="journal article" date="2016" name="Nat. Commun.">
        <title>Extremotolerant tardigrade genome and improved radiotolerance of human cultured cells by tardigrade-unique protein.</title>
        <authorList>
            <person name="Hashimoto T."/>
            <person name="Horikawa D.D."/>
            <person name="Saito Y."/>
            <person name="Kuwahara H."/>
            <person name="Kozuka-Hata H."/>
            <person name="Shin-I T."/>
            <person name="Minakuchi Y."/>
            <person name="Ohishi K."/>
            <person name="Motoyama A."/>
            <person name="Aizu T."/>
            <person name="Enomoto A."/>
            <person name="Kondo K."/>
            <person name="Tanaka S."/>
            <person name="Hara Y."/>
            <person name="Koshikawa S."/>
            <person name="Sagara H."/>
            <person name="Miura T."/>
            <person name="Yokobori S."/>
            <person name="Miyagawa K."/>
            <person name="Suzuki Y."/>
            <person name="Kubo T."/>
            <person name="Oyama M."/>
            <person name="Kohara Y."/>
            <person name="Fujiyama A."/>
            <person name="Arakawa K."/>
            <person name="Katayama T."/>
            <person name="Toyoda A."/>
            <person name="Kunieda T."/>
        </authorList>
    </citation>
    <scope>NUCLEOTIDE SEQUENCE [LARGE SCALE GENOMIC DNA]</scope>
    <source>
        <strain evidence="2 3">YOKOZUNA-1</strain>
    </source>
</reference>
<evidence type="ECO:0000313" key="2">
    <source>
        <dbReference type="EMBL" id="GAV02580.1"/>
    </source>
</evidence>
<dbReference type="Proteomes" id="UP000186922">
    <property type="component" value="Unassembled WGS sequence"/>
</dbReference>
<accession>A0A1D1VLU2</accession>
<feature type="compositionally biased region" description="Polar residues" evidence="1">
    <location>
        <begin position="105"/>
        <end position="114"/>
    </location>
</feature>
<sequence length="126" mass="13902">MSVVDNTTLQQFNLKVTNVMRTVTSNPEYGVSLNVLPLCELYRNLPTPDTTNFFTTKPKNQTAPEAPISSSEETPSPSPSTSPIRPTPTKKRLILLDSSDEDQASEQPPITPRNTSHTKKTKKSTT</sequence>
<protein>
    <submittedName>
        <fullName evidence="2">Uncharacterized protein</fullName>
    </submittedName>
</protein>
<feature type="compositionally biased region" description="Basic residues" evidence="1">
    <location>
        <begin position="116"/>
        <end position="126"/>
    </location>
</feature>
<feature type="compositionally biased region" description="Low complexity" evidence="1">
    <location>
        <begin position="62"/>
        <end position="84"/>
    </location>
</feature>
<dbReference type="AlphaFoldDB" id="A0A1D1VLU2"/>
<organism evidence="2 3">
    <name type="scientific">Ramazzottius varieornatus</name>
    <name type="common">Water bear</name>
    <name type="synonym">Tardigrade</name>
    <dbReference type="NCBI Taxonomy" id="947166"/>
    <lineage>
        <taxon>Eukaryota</taxon>
        <taxon>Metazoa</taxon>
        <taxon>Ecdysozoa</taxon>
        <taxon>Tardigrada</taxon>
        <taxon>Eutardigrada</taxon>
        <taxon>Parachela</taxon>
        <taxon>Hypsibioidea</taxon>
        <taxon>Ramazzottiidae</taxon>
        <taxon>Ramazzottius</taxon>
    </lineage>
</organism>
<feature type="compositionally biased region" description="Polar residues" evidence="1">
    <location>
        <begin position="47"/>
        <end position="61"/>
    </location>
</feature>
<name>A0A1D1VLU2_RAMVA</name>
<keyword evidence="3" id="KW-1185">Reference proteome</keyword>
<dbReference type="EMBL" id="BDGG01000008">
    <property type="protein sequence ID" value="GAV02580.1"/>
    <property type="molecule type" value="Genomic_DNA"/>
</dbReference>
<proteinExistence type="predicted"/>
<gene>
    <name evidence="2" type="primary">RvY_13124-1</name>
    <name evidence="2" type="synonym">RvY_13124.1</name>
    <name evidence="2" type="ORF">RvY_13124</name>
</gene>
<feature type="region of interest" description="Disordered" evidence="1">
    <location>
        <begin position="46"/>
        <end position="126"/>
    </location>
</feature>